<dbReference type="Gene3D" id="1.10.287.130">
    <property type="match status" value="1"/>
</dbReference>
<keyword evidence="4" id="KW-0902">Two-component regulatory system</keyword>
<dbReference type="PRINTS" id="PR00344">
    <property type="entry name" value="BCTRLSENSOR"/>
</dbReference>
<dbReference type="SMART" id="SM00388">
    <property type="entry name" value="HisKA"/>
    <property type="match status" value="1"/>
</dbReference>
<dbReference type="EC" id="2.7.13.3" evidence="2"/>
<accession>A0ABX1I6B8</accession>
<dbReference type="SUPFAM" id="SSF47384">
    <property type="entry name" value="Homodimeric domain of signal transducing histidine kinase"/>
    <property type="match status" value="1"/>
</dbReference>
<dbReference type="PANTHER" id="PTHR45339">
    <property type="entry name" value="HYBRID SIGNAL TRANSDUCTION HISTIDINE KINASE J"/>
    <property type="match status" value="1"/>
</dbReference>
<dbReference type="Pfam" id="PF00512">
    <property type="entry name" value="HisKA"/>
    <property type="match status" value="1"/>
</dbReference>
<evidence type="ECO:0000313" key="8">
    <source>
        <dbReference type="Proteomes" id="UP000740754"/>
    </source>
</evidence>
<feature type="domain" description="PAC" evidence="6">
    <location>
        <begin position="115"/>
        <end position="167"/>
    </location>
</feature>
<dbReference type="PROSITE" id="PS50113">
    <property type="entry name" value="PAC"/>
    <property type="match status" value="1"/>
</dbReference>
<dbReference type="InterPro" id="IPR004358">
    <property type="entry name" value="Sig_transdc_His_kin-like_C"/>
</dbReference>
<evidence type="ECO:0000313" key="7">
    <source>
        <dbReference type="EMBL" id="NKN31945.1"/>
    </source>
</evidence>
<dbReference type="CDD" id="cd00130">
    <property type="entry name" value="PAS"/>
    <property type="match status" value="1"/>
</dbReference>
<feature type="domain" description="Histidine kinase" evidence="5">
    <location>
        <begin position="185"/>
        <end position="405"/>
    </location>
</feature>
<dbReference type="Gene3D" id="3.30.565.10">
    <property type="entry name" value="Histidine kinase-like ATPase, C-terminal domain"/>
    <property type="match status" value="1"/>
</dbReference>
<keyword evidence="3" id="KW-0597">Phosphoprotein</keyword>
<dbReference type="PROSITE" id="PS50109">
    <property type="entry name" value="HIS_KIN"/>
    <property type="match status" value="1"/>
</dbReference>
<protein>
    <recommendedName>
        <fullName evidence="2">histidine kinase</fullName>
        <ecNumber evidence="2">2.7.13.3</ecNumber>
    </recommendedName>
</protein>
<dbReference type="InterPro" id="IPR005467">
    <property type="entry name" value="His_kinase_dom"/>
</dbReference>
<evidence type="ECO:0000259" key="5">
    <source>
        <dbReference type="PROSITE" id="PS50109"/>
    </source>
</evidence>
<dbReference type="SUPFAM" id="SSF55874">
    <property type="entry name" value="ATPase domain of HSP90 chaperone/DNA topoisomerase II/histidine kinase"/>
    <property type="match status" value="1"/>
</dbReference>
<dbReference type="InterPro" id="IPR036097">
    <property type="entry name" value="HisK_dim/P_sf"/>
</dbReference>
<evidence type="ECO:0000256" key="1">
    <source>
        <dbReference type="ARBA" id="ARBA00000085"/>
    </source>
</evidence>
<dbReference type="Pfam" id="PF02518">
    <property type="entry name" value="HATPase_c"/>
    <property type="match status" value="1"/>
</dbReference>
<proteinExistence type="predicted"/>
<dbReference type="InterPro" id="IPR003661">
    <property type="entry name" value="HisK_dim/P_dom"/>
</dbReference>
<dbReference type="SMART" id="SM00091">
    <property type="entry name" value="PAS"/>
    <property type="match status" value="1"/>
</dbReference>
<dbReference type="InterPro" id="IPR000014">
    <property type="entry name" value="PAS"/>
</dbReference>
<dbReference type="SMART" id="SM00387">
    <property type="entry name" value="HATPase_c"/>
    <property type="match status" value="1"/>
</dbReference>
<dbReference type="Pfam" id="PF08447">
    <property type="entry name" value="PAS_3"/>
    <property type="match status" value="1"/>
</dbReference>
<dbReference type="EMBL" id="JAAXKX010000002">
    <property type="protein sequence ID" value="NKN31945.1"/>
    <property type="molecule type" value="Genomic_DNA"/>
</dbReference>
<dbReference type="CDD" id="cd00082">
    <property type="entry name" value="HisKA"/>
    <property type="match status" value="1"/>
</dbReference>
<comment type="caution">
    <text evidence="7">The sequence shown here is derived from an EMBL/GenBank/DDBJ whole genome shotgun (WGS) entry which is preliminary data.</text>
</comment>
<reference evidence="7 8" key="1">
    <citation type="submission" date="2020-04" db="EMBL/GenBank/DDBJ databases">
        <title>Draft Whole-Genome sequence of Marichromatium bheemlicum DSM 18632, type strain.</title>
        <authorList>
            <person name="Kyndt J.A."/>
            <person name="Meyer T.E."/>
        </authorList>
    </citation>
    <scope>NUCLEOTIDE SEQUENCE [LARGE SCALE GENOMIC DNA]</scope>
    <source>
        <strain evidence="7 8">DSM 18632</strain>
    </source>
</reference>
<dbReference type="InterPro" id="IPR035965">
    <property type="entry name" value="PAS-like_dom_sf"/>
</dbReference>
<keyword evidence="8" id="KW-1185">Reference proteome</keyword>
<evidence type="ECO:0000259" key="6">
    <source>
        <dbReference type="PROSITE" id="PS50113"/>
    </source>
</evidence>
<dbReference type="CDD" id="cd16922">
    <property type="entry name" value="HATPase_EvgS-ArcB-TorS-like"/>
    <property type="match status" value="1"/>
</dbReference>
<dbReference type="InterPro" id="IPR003594">
    <property type="entry name" value="HATPase_dom"/>
</dbReference>
<evidence type="ECO:0000256" key="3">
    <source>
        <dbReference type="ARBA" id="ARBA00022553"/>
    </source>
</evidence>
<evidence type="ECO:0000256" key="2">
    <source>
        <dbReference type="ARBA" id="ARBA00012438"/>
    </source>
</evidence>
<dbReference type="Gene3D" id="3.30.450.20">
    <property type="entry name" value="PAS domain"/>
    <property type="match status" value="1"/>
</dbReference>
<name>A0ABX1I6B8_9GAMM</name>
<gene>
    <name evidence="7" type="ORF">HF203_01720</name>
</gene>
<evidence type="ECO:0000256" key="4">
    <source>
        <dbReference type="ARBA" id="ARBA00023012"/>
    </source>
</evidence>
<dbReference type="Proteomes" id="UP000740754">
    <property type="component" value="Unassembled WGS sequence"/>
</dbReference>
<organism evidence="7 8">
    <name type="scientific">Marichromatium bheemlicum</name>
    <dbReference type="NCBI Taxonomy" id="365339"/>
    <lineage>
        <taxon>Bacteria</taxon>
        <taxon>Pseudomonadati</taxon>
        <taxon>Pseudomonadota</taxon>
        <taxon>Gammaproteobacteria</taxon>
        <taxon>Chromatiales</taxon>
        <taxon>Chromatiaceae</taxon>
        <taxon>Marichromatium</taxon>
    </lineage>
</organism>
<dbReference type="RefSeq" id="WP_168665991.1">
    <property type="nucleotide sequence ID" value="NZ_JAAXKX010000002.1"/>
</dbReference>
<dbReference type="PANTHER" id="PTHR45339:SF1">
    <property type="entry name" value="HYBRID SIGNAL TRANSDUCTION HISTIDINE KINASE J"/>
    <property type="match status" value="1"/>
</dbReference>
<sequence>MLLLLRGADVGVLSSQFQRAFVPLSRRLANAARGCLSEAELRHQRARLELAAAIAGLGVWEWQPQANRLDWDPRMLALYACDAESFGGRLEDWLQRIHPEDRARVAASLRAANPFETELRVLLPGGEPRYQRVQASSCGHADRAMPCLTGVAMDITSWKRVETELREAKEMAESANAAKSRFIANMSHEIRTPMNGIIGMTELALETELTPTQRDYLAIVRTSAGTLLTLLNDLLDFAKIEAGRVELEHISFDLVELLTGTLKPLGTQAAAKGVELVLELSPRLPRHRVGDPARLRQVLVNLCDNAIKFTAAGEIRVSLETAVSAPAEWLVLTVADTGIGIPPEQVGGIFEAFGQADVSITRRYGGTGLGLSITARLVALMGGRIEVQSEPGQGSCFRVELPLPRDAGVGASDDDDAPRLHGRALVVEPHPLARRTLSGWLEGLGLSVVGTATEVAEGDARGVPPWCWH</sequence>
<dbReference type="InterPro" id="IPR036890">
    <property type="entry name" value="HATPase_C_sf"/>
</dbReference>
<dbReference type="InterPro" id="IPR000700">
    <property type="entry name" value="PAS-assoc_C"/>
</dbReference>
<dbReference type="InterPro" id="IPR013655">
    <property type="entry name" value="PAS_fold_3"/>
</dbReference>
<dbReference type="SUPFAM" id="SSF55785">
    <property type="entry name" value="PYP-like sensor domain (PAS domain)"/>
    <property type="match status" value="1"/>
</dbReference>
<comment type="catalytic activity">
    <reaction evidence="1">
        <text>ATP + protein L-histidine = ADP + protein N-phospho-L-histidine.</text>
        <dbReference type="EC" id="2.7.13.3"/>
    </reaction>
</comment>